<dbReference type="Proteomes" id="UP000703661">
    <property type="component" value="Unassembled WGS sequence"/>
</dbReference>
<accession>A0A9P6MYH4</accession>
<evidence type="ECO:0000313" key="3">
    <source>
        <dbReference type="Proteomes" id="UP000703661"/>
    </source>
</evidence>
<evidence type="ECO:0000313" key="2">
    <source>
        <dbReference type="EMBL" id="KAG0017309.1"/>
    </source>
</evidence>
<reference evidence="2" key="1">
    <citation type="journal article" date="2020" name="Fungal Divers.">
        <title>Resolving the Mortierellaceae phylogeny through synthesis of multi-gene phylogenetics and phylogenomics.</title>
        <authorList>
            <person name="Vandepol N."/>
            <person name="Liber J."/>
            <person name="Desiro A."/>
            <person name="Na H."/>
            <person name="Kennedy M."/>
            <person name="Barry K."/>
            <person name="Grigoriev I.V."/>
            <person name="Miller A.N."/>
            <person name="O'Donnell K."/>
            <person name="Stajich J.E."/>
            <person name="Bonito G."/>
        </authorList>
    </citation>
    <scope>NUCLEOTIDE SEQUENCE</scope>
    <source>
        <strain evidence="2">NRRL 2769</strain>
    </source>
</reference>
<dbReference type="AlphaFoldDB" id="A0A9P6MYH4"/>
<proteinExistence type="predicted"/>
<protein>
    <submittedName>
        <fullName evidence="2">Uncharacterized protein</fullName>
    </submittedName>
</protein>
<dbReference type="EMBL" id="JAAAID010000455">
    <property type="protein sequence ID" value="KAG0017309.1"/>
    <property type="molecule type" value="Genomic_DNA"/>
</dbReference>
<gene>
    <name evidence="2" type="ORF">BGZ80_008414</name>
</gene>
<name>A0A9P6MYH4_9FUNG</name>
<feature type="region of interest" description="Disordered" evidence="1">
    <location>
        <begin position="229"/>
        <end position="260"/>
    </location>
</feature>
<evidence type="ECO:0000256" key="1">
    <source>
        <dbReference type="SAM" id="MobiDB-lite"/>
    </source>
</evidence>
<organism evidence="2 3">
    <name type="scientific">Entomortierella chlamydospora</name>
    <dbReference type="NCBI Taxonomy" id="101097"/>
    <lineage>
        <taxon>Eukaryota</taxon>
        <taxon>Fungi</taxon>
        <taxon>Fungi incertae sedis</taxon>
        <taxon>Mucoromycota</taxon>
        <taxon>Mortierellomycotina</taxon>
        <taxon>Mortierellomycetes</taxon>
        <taxon>Mortierellales</taxon>
        <taxon>Mortierellaceae</taxon>
        <taxon>Entomortierella</taxon>
    </lineage>
</organism>
<keyword evidence="3" id="KW-1185">Reference proteome</keyword>
<sequence>MALLYRPKRLLTSNPKTLIISPGHPKPTNPNAVPARKVGIWRGKEAMEVATLTPEFKEWNEFVETVSQETRQDRWDLRGFSGLGSMTTPAKRRREQKEAILEECRSEEEFRMPRLLVGSSELQNRMKSLVLRLWNKSKSAVLPQSSSFERTNFSQESLCSKDAMVVMANREGTPDLQEDELELMEEREKEEARERRPSLRKVTWSRAMEELNDLTAIWNKTIEEIHVDNDGLGQSERDGASTKSLSDHQVRVENGRDTME</sequence>
<comment type="caution">
    <text evidence="2">The sequence shown here is derived from an EMBL/GenBank/DDBJ whole genome shotgun (WGS) entry which is preliminary data.</text>
</comment>